<sequence length="377" mass="42675">MLLRNVMSMAQRTYSNAPSFKEVVKLLNELQITSERKYENNKHPTEWFENFEKCIPATGLEISKLDQLNVIHVSGTKGKGSVCAFVESILRSKGIRTGFFRNPVVCAITRLDFDHTQLLGDTIEEIAWNKAGIMKKGIPTFTVTQCTEAMEVFEKRSKEIGCPLYAVTDFSNYQYMTNLGIAGEHQKENANLAIHVARYWIMKMGYCCSPILNMNNVKNFKAELFDAPLNEKEIMALESCRWPGRSQIIKKNGIEYYLDGAHTPLSIQCCAAWFGEAAATEADYQTISYQSDTQNDSEVIRRNMQIWKEIQKQNSALTNVESFCCISTAHDSIRQLFKSENTMITDNHQRTVQVLVTGSVHLVGGFLSLLNPTLNNC</sequence>
<keyword evidence="5" id="KW-0436">Ligase</keyword>
<dbReference type="GO" id="GO:0005829">
    <property type="term" value="C:cytosol"/>
    <property type="evidence" value="ECO:0007669"/>
    <property type="project" value="TreeGrafter"/>
</dbReference>
<evidence type="ECO:0000256" key="12">
    <source>
        <dbReference type="ARBA" id="ARBA00047493"/>
    </source>
</evidence>
<dbReference type="InterPro" id="IPR036565">
    <property type="entry name" value="Mur-like_cat_sf"/>
</dbReference>
<evidence type="ECO:0000256" key="3">
    <source>
        <dbReference type="ARBA" id="ARBA00013025"/>
    </source>
</evidence>
<evidence type="ECO:0000256" key="10">
    <source>
        <dbReference type="ARBA" id="ARBA00030592"/>
    </source>
</evidence>
<evidence type="ECO:0000256" key="5">
    <source>
        <dbReference type="ARBA" id="ARBA00022598"/>
    </source>
</evidence>
<dbReference type="Gene3D" id="3.90.190.20">
    <property type="entry name" value="Mur ligase, C-terminal domain"/>
    <property type="match status" value="1"/>
</dbReference>
<dbReference type="InterPro" id="IPR001645">
    <property type="entry name" value="Folylpolyglutamate_synth"/>
</dbReference>
<accession>A0A1Y3E3N0</accession>
<evidence type="ECO:0000256" key="11">
    <source>
        <dbReference type="ARBA" id="ARBA00030876"/>
    </source>
</evidence>
<dbReference type="GO" id="GO:0006730">
    <property type="term" value="P:one-carbon metabolic process"/>
    <property type="evidence" value="ECO:0007669"/>
    <property type="project" value="UniProtKB-KW"/>
</dbReference>
<dbReference type="InterPro" id="IPR036615">
    <property type="entry name" value="Mur_ligase_C_dom_sf"/>
</dbReference>
<dbReference type="GO" id="GO:0005739">
    <property type="term" value="C:mitochondrion"/>
    <property type="evidence" value="ECO:0007669"/>
    <property type="project" value="TreeGrafter"/>
</dbReference>
<evidence type="ECO:0000256" key="8">
    <source>
        <dbReference type="ARBA" id="ARBA00022840"/>
    </source>
</evidence>
<evidence type="ECO:0000256" key="7">
    <source>
        <dbReference type="ARBA" id="ARBA00022741"/>
    </source>
</evidence>
<evidence type="ECO:0000313" key="13">
    <source>
        <dbReference type="EMBL" id="OUC39692.1"/>
    </source>
</evidence>
<organism evidence="13 14">
    <name type="scientific">Trichinella nativa</name>
    <dbReference type="NCBI Taxonomy" id="6335"/>
    <lineage>
        <taxon>Eukaryota</taxon>
        <taxon>Metazoa</taxon>
        <taxon>Ecdysozoa</taxon>
        <taxon>Nematoda</taxon>
        <taxon>Enoplea</taxon>
        <taxon>Dorylaimia</taxon>
        <taxon>Trichinellida</taxon>
        <taxon>Trichinellidae</taxon>
        <taxon>Trichinella</taxon>
    </lineage>
</organism>
<dbReference type="EC" id="6.3.2.17" evidence="3"/>
<dbReference type="EMBL" id="LVZM01023901">
    <property type="protein sequence ID" value="OUC39692.1"/>
    <property type="molecule type" value="Genomic_DNA"/>
</dbReference>
<dbReference type="UniPathway" id="UPA00850"/>
<evidence type="ECO:0000256" key="1">
    <source>
        <dbReference type="ARBA" id="ARBA00005150"/>
    </source>
</evidence>
<dbReference type="GO" id="GO:0046872">
    <property type="term" value="F:metal ion binding"/>
    <property type="evidence" value="ECO:0007669"/>
    <property type="project" value="UniProtKB-KW"/>
</dbReference>
<keyword evidence="4" id="KW-0554">One-carbon metabolism</keyword>
<evidence type="ECO:0000256" key="2">
    <source>
        <dbReference type="ARBA" id="ARBA00008276"/>
    </source>
</evidence>
<dbReference type="PANTHER" id="PTHR11136">
    <property type="entry name" value="FOLYLPOLYGLUTAMATE SYNTHASE-RELATED"/>
    <property type="match status" value="1"/>
</dbReference>
<dbReference type="InterPro" id="IPR018109">
    <property type="entry name" value="Folylpolyglutamate_synth_CS"/>
</dbReference>
<keyword evidence="7" id="KW-0547">Nucleotide-binding</keyword>
<comment type="similarity">
    <text evidence="2">Belongs to the folylpolyglutamate synthase family.</text>
</comment>
<dbReference type="SUPFAM" id="SSF53623">
    <property type="entry name" value="MurD-like peptide ligases, catalytic domain"/>
    <property type="match status" value="1"/>
</dbReference>
<comment type="catalytic activity">
    <reaction evidence="12">
        <text>(6S)-5,6,7,8-tetrahydrofolyl-(gamma-L-Glu)(n) + L-glutamate + ATP = (6S)-5,6,7,8-tetrahydrofolyl-(gamma-L-Glu)(n+1) + ADP + phosphate + H(+)</text>
        <dbReference type="Rhea" id="RHEA:10580"/>
        <dbReference type="Rhea" id="RHEA-COMP:14738"/>
        <dbReference type="Rhea" id="RHEA-COMP:14740"/>
        <dbReference type="ChEBI" id="CHEBI:15378"/>
        <dbReference type="ChEBI" id="CHEBI:29985"/>
        <dbReference type="ChEBI" id="CHEBI:30616"/>
        <dbReference type="ChEBI" id="CHEBI:43474"/>
        <dbReference type="ChEBI" id="CHEBI:141005"/>
        <dbReference type="ChEBI" id="CHEBI:456216"/>
        <dbReference type="EC" id="6.3.2.17"/>
    </reaction>
</comment>
<dbReference type="AlphaFoldDB" id="A0A1Y3E3N0"/>
<dbReference type="Gene3D" id="3.40.1190.10">
    <property type="entry name" value="Mur-like, catalytic domain"/>
    <property type="match status" value="2"/>
</dbReference>
<dbReference type="PROSITE" id="PS01011">
    <property type="entry name" value="FOLYLPOLYGLU_SYNT_1"/>
    <property type="match status" value="1"/>
</dbReference>
<dbReference type="Proteomes" id="UP000243006">
    <property type="component" value="Unassembled WGS sequence"/>
</dbReference>
<dbReference type="GO" id="GO:0005524">
    <property type="term" value="F:ATP binding"/>
    <property type="evidence" value="ECO:0007669"/>
    <property type="project" value="UniProtKB-KW"/>
</dbReference>
<evidence type="ECO:0000256" key="4">
    <source>
        <dbReference type="ARBA" id="ARBA00022563"/>
    </source>
</evidence>
<keyword evidence="9" id="KW-0460">Magnesium</keyword>
<evidence type="ECO:0000256" key="9">
    <source>
        <dbReference type="ARBA" id="ARBA00022842"/>
    </source>
</evidence>
<reference evidence="13 14" key="1">
    <citation type="submission" date="2015-04" db="EMBL/GenBank/DDBJ databases">
        <title>Draft genome of the roundworm Trichinella nativa.</title>
        <authorList>
            <person name="Mitreva M."/>
        </authorList>
    </citation>
    <scope>NUCLEOTIDE SEQUENCE [LARGE SCALE GENOMIC DNA]</scope>
    <source>
        <strain evidence="13 14">ISS45</strain>
    </source>
</reference>
<keyword evidence="8" id="KW-0067">ATP-binding</keyword>
<keyword evidence="6" id="KW-0479">Metal-binding</keyword>
<protein>
    <recommendedName>
        <fullName evidence="3">tetrahydrofolate synthase</fullName>
        <ecNumber evidence="3">6.3.2.17</ecNumber>
    </recommendedName>
    <alternativeName>
        <fullName evidence="11">Folylpoly-gamma-glutamate synthetase</fullName>
    </alternativeName>
    <alternativeName>
        <fullName evidence="10">Tetrahydrofolylpolyglutamate synthase</fullName>
    </alternativeName>
</protein>
<comment type="pathway">
    <text evidence="1">Cofactor biosynthesis; tetrahydrofolylpolyglutamate biosynthesis.</text>
</comment>
<dbReference type="PANTHER" id="PTHR11136:SF5">
    <property type="entry name" value="FOLYLPOLYGLUTAMATE SYNTHASE, MITOCHONDRIAL"/>
    <property type="match status" value="1"/>
</dbReference>
<evidence type="ECO:0000256" key="6">
    <source>
        <dbReference type="ARBA" id="ARBA00022723"/>
    </source>
</evidence>
<name>A0A1Y3E3N0_9BILA</name>
<dbReference type="SUPFAM" id="SSF53244">
    <property type="entry name" value="MurD-like peptide ligases, peptide-binding domain"/>
    <property type="match status" value="1"/>
</dbReference>
<gene>
    <name evidence="13" type="ORF">D917_04668</name>
</gene>
<comment type="caution">
    <text evidence="13">The sequence shown here is derived from an EMBL/GenBank/DDBJ whole genome shotgun (WGS) entry which is preliminary data.</text>
</comment>
<evidence type="ECO:0000313" key="14">
    <source>
        <dbReference type="Proteomes" id="UP000243006"/>
    </source>
</evidence>
<dbReference type="GO" id="GO:0004326">
    <property type="term" value="F:tetrahydrofolylpolyglutamate synthase activity"/>
    <property type="evidence" value="ECO:0007669"/>
    <property type="project" value="UniProtKB-EC"/>
</dbReference>
<proteinExistence type="inferred from homology"/>